<evidence type="ECO:0000313" key="3">
    <source>
        <dbReference type="EMBL" id="MCE4538616.1"/>
    </source>
</evidence>
<reference evidence="3 4" key="1">
    <citation type="submission" date="2021-12" db="EMBL/GenBank/DDBJ databases">
        <title>Genome seq of p7.</title>
        <authorList>
            <person name="Seo T."/>
        </authorList>
    </citation>
    <scope>NUCLEOTIDE SEQUENCE [LARGE SCALE GENOMIC DNA]</scope>
    <source>
        <strain evidence="3 4">P7</strain>
    </source>
</reference>
<feature type="signal peptide" evidence="2">
    <location>
        <begin position="1"/>
        <end position="25"/>
    </location>
</feature>
<feature type="chain" id="PRO_5046623468" evidence="2">
    <location>
        <begin position="26"/>
        <end position="155"/>
    </location>
</feature>
<accession>A0ABS8XCF3</accession>
<evidence type="ECO:0000256" key="2">
    <source>
        <dbReference type="SAM" id="SignalP"/>
    </source>
</evidence>
<dbReference type="Proteomes" id="UP001201463">
    <property type="component" value="Unassembled WGS sequence"/>
</dbReference>
<proteinExistence type="predicted"/>
<protein>
    <submittedName>
        <fullName evidence="3">Uncharacterized protein</fullName>
    </submittedName>
</protein>
<evidence type="ECO:0000313" key="4">
    <source>
        <dbReference type="Proteomes" id="UP001201463"/>
    </source>
</evidence>
<feature type="compositionally biased region" description="Low complexity" evidence="1">
    <location>
        <begin position="94"/>
        <end position="141"/>
    </location>
</feature>
<evidence type="ECO:0000256" key="1">
    <source>
        <dbReference type="SAM" id="MobiDB-lite"/>
    </source>
</evidence>
<keyword evidence="2" id="KW-0732">Signal</keyword>
<feature type="compositionally biased region" description="Low complexity" evidence="1">
    <location>
        <begin position="48"/>
        <end position="76"/>
    </location>
</feature>
<sequence>MPTLKTVTSAMTAAVLVTGIGLAVAQTDTQNQPTDPMAAATAKPTSEQTPADPNAPATDATMAAQAQQQQQPAYDPSRTTPPADGTTAPLPQDSTAATPSTAPATNSMNSTNSTATTTPSDSSMNSSTTTSTDTGSSNNSSYPSAPERAPRSDRN</sequence>
<name>A0ABS8XCF3_9BURK</name>
<dbReference type="RefSeq" id="WP_233393060.1">
    <property type="nucleotide sequence ID" value="NZ_JAJTWT010000006.1"/>
</dbReference>
<gene>
    <name evidence="3" type="ORF">LXT12_15295</name>
</gene>
<organism evidence="3 4">
    <name type="scientific">Pelomonas caseinilytica</name>
    <dbReference type="NCBI Taxonomy" id="2906763"/>
    <lineage>
        <taxon>Bacteria</taxon>
        <taxon>Pseudomonadati</taxon>
        <taxon>Pseudomonadota</taxon>
        <taxon>Betaproteobacteria</taxon>
        <taxon>Burkholderiales</taxon>
        <taxon>Sphaerotilaceae</taxon>
        <taxon>Roseateles</taxon>
    </lineage>
</organism>
<comment type="caution">
    <text evidence="3">The sequence shown here is derived from an EMBL/GenBank/DDBJ whole genome shotgun (WGS) entry which is preliminary data.</text>
</comment>
<feature type="region of interest" description="Disordered" evidence="1">
    <location>
        <begin position="27"/>
        <end position="155"/>
    </location>
</feature>
<keyword evidence="4" id="KW-1185">Reference proteome</keyword>
<dbReference type="EMBL" id="JAJTWT010000006">
    <property type="protein sequence ID" value="MCE4538616.1"/>
    <property type="molecule type" value="Genomic_DNA"/>
</dbReference>